<organism evidence="1">
    <name type="scientific">bioreactor metagenome</name>
    <dbReference type="NCBI Taxonomy" id="1076179"/>
    <lineage>
        <taxon>unclassified sequences</taxon>
        <taxon>metagenomes</taxon>
        <taxon>ecological metagenomes</taxon>
    </lineage>
</organism>
<gene>
    <name evidence="1" type="ORF">SDC9_89740</name>
</gene>
<proteinExistence type="predicted"/>
<comment type="caution">
    <text evidence="1">The sequence shown here is derived from an EMBL/GenBank/DDBJ whole genome shotgun (WGS) entry which is preliminary data.</text>
</comment>
<protein>
    <submittedName>
        <fullName evidence="1">Uncharacterized protein</fullName>
    </submittedName>
</protein>
<reference evidence="1" key="1">
    <citation type="submission" date="2019-08" db="EMBL/GenBank/DDBJ databases">
        <authorList>
            <person name="Kucharzyk K."/>
            <person name="Murdoch R.W."/>
            <person name="Higgins S."/>
            <person name="Loffler F."/>
        </authorList>
    </citation>
    <scope>NUCLEOTIDE SEQUENCE</scope>
</reference>
<sequence length="65" mass="6770">MDEVVSPVLQTNDVAGRSETTERLVASPKQIADEVALTVSTGFGKTLTVTDPVVTHPCGLVTVTS</sequence>
<dbReference type="EMBL" id="VSSQ01009963">
    <property type="protein sequence ID" value="MPM43067.1"/>
    <property type="molecule type" value="Genomic_DNA"/>
</dbReference>
<name>A0A644ZQN3_9ZZZZ</name>
<accession>A0A644ZQN3</accession>
<evidence type="ECO:0000313" key="1">
    <source>
        <dbReference type="EMBL" id="MPM43067.1"/>
    </source>
</evidence>
<dbReference type="AlphaFoldDB" id="A0A644ZQN3"/>